<evidence type="ECO:0000313" key="3">
    <source>
        <dbReference type="EMBL" id="TGY94209.1"/>
    </source>
</evidence>
<name>A0A4V3RZH5_9PROT</name>
<dbReference type="AlphaFoldDB" id="A0A4V3RZH5"/>
<keyword evidence="1" id="KW-0175">Coiled coil</keyword>
<dbReference type="RefSeq" id="WP_135943405.1">
    <property type="nucleotide sequence ID" value="NZ_BMEI01000001.1"/>
</dbReference>
<evidence type="ECO:0000313" key="4">
    <source>
        <dbReference type="Proteomes" id="UP000305451"/>
    </source>
</evidence>
<feature type="coiled-coil region" evidence="1">
    <location>
        <begin position="3"/>
        <end position="60"/>
    </location>
</feature>
<keyword evidence="4" id="KW-1185">Reference proteome</keyword>
<gene>
    <name evidence="3" type="ORF">E5162_02730</name>
</gene>
<dbReference type="OrthoDB" id="8481887at2"/>
<protein>
    <submittedName>
        <fullName evidence="3">Uncharacterized protein</fullName>
    </submittedName>
</protein>
<feature type="region of interest" description="Disordered" evidence="2">
    <location>
        <begin position="101"/>
        <end position="123"/>
    </location>
</feature>
<dbReference type="Proteomes" id="UP000305451">
    <property type="component" value="Unassembled WGS sequence"/>
</dbReference>
<proteinExistence type="predicted"/>
<comment type="caution">
    <text evidence="3">The sequence shown here is derived from an EMBL/GenBank/DDBJ whole genome shotgun (WGS) entry which is preliminary data.</text>
</comment>
<organism evidence="3 4">
    <name type="scientific">Marinicauda pacifica</name>
    <dbReference type="NCBI Taxonomy" id="1133559"/>
    <lineage>
        <taxon>Bacteria</taxon>
        <taxon>Pseudomonadati</taxon>
        <taxon>Pseudomonadota</taxon>
        <taxon>Alphaproteobacteria</taxon>
        <taxon>Maricaulales</taxon>
        <taxon>Maricaulaceae</taxon>
        <taxon>Marinicauda</taxon>
    </lineage>
</organism>
<evidence type="ECO:0000256" key="1">
    <source>
        <dbReference type="SAM" id="Coils"/>
    </source>
</evidence>
<evidence type="ECO:0000256" key="2">
    <source>
        <dbReference type="SAM" id="MobiDB-lite"/>
    </source>
</evidence>
<accession>A0A4V3RZH5</accession>
<reference evidence="3 4" key="1">
    <citation type="journal article" date="2013" name="Int. J. Syst. Evol. Microbiol.">
        <title>Marinicauda pacifica gen. nov., sp. nov., a prosthecate alphaproteobacterium of the family Hyphomonadaceae isolated from deep seawater.</title>
        <authorList>
            <person name="Zhang X.Y."/>
            <person name="Li G.W."/>
            <person name="Wang C.S."/>
            <person name="Zhang Y.J."/>
            <person name="Xu X.W."/>
            <person name="Li H."/>
            <person name="Liu A."/>
            <person name="Liu C."/>
            <person name="Xie B.B."/>
            <person name="Qin Q.L."/>
            <person name="Xu Z."/>
            <person name="Chen X.L."/>
            <person name="Zhou B.C."/>
            <person name="Zhang Y.Z."/>
        </authorList>
    </citation>
    <scope>NUCLEOTIDE SEQUENCE [LARGE SCALE GENOMIC DNA]</scope>
    <source>
        <strain evidence="3 4">P-1 km-3</strain>
    </source>
</reference>
<sequence>MVSENTKLNIERARAALAKARAETQNDAVRTPRPVDLSRLAELEQRRDKLEARAGEFRLAVRERLGLSDLGTDRVSVRSIMGSATMDGALCDADICAPPAPRLPGDTSALQTPKAKPEMRTRRASVNIKVKPKRKKFLGLF</sequence>
<dbReference type="EMBL" id="SRXV01000001">
    <property type="protein sequence ID" value="TGY94209.1"/>
    <property type="molecule type" value="Genomic_DNA"/>
</dbReference>